<sequence length="149" mass="16474">MASKQKSKSKQKSLTTEGSVATSVVHFLIVARTGGLLIRCGVHIEIQQNYSRMQSELQALAQKIGELESEAEEHQLVLATLSETEPSRKCFRMVGGVLVERTVGDVLPTLQTNFEGIKGVVATLAAQYKSKEEEFTTFIKDYNIRVTRG</sequence>
<keyword evidence="5" id="KW-1185">Reference proteome</keyword>
<evidence type="ECO:0000256" key="1">
    <source>
        <dbReference type="ARBA" id="ARBA00008045"/>
    </source>
</evidence>
<proteinExistence type="inferred from homology"/>
<evidence type="ECO:0000256" key="2">
    <source>
        <dbReference type="ARBA" id="ARBA00023186"/>
    </source>
</evidence>
<dbReference type="PANTHER" id="PTHR13303">
    <property type="entry name" value="PREFOLDIN SUBUNIT 2"/>
    <property type="match status" value="1"/>
</dbReference>
<dbReference type="InterPro" id="IPR009053">
    <property type="entry name" value="Prefoldin"/>
</dbReference>
<dbReference type="InParanoid" id="G4T9Y1"/>
<dbReference type="eggNOG" id="KOG4098">
    <property type="taxonomic scope" value="Eukaryota"/>
</dbReference>
<dbReference type="HOGENOM" id="CLU_113004_0_0_1"/>
<keyword evidence="3" id="KW-0175">Coiled coil</keyword>
<dbReference type="Pfam" id="PF01920">
    <property type="entry name" value="Prefoldin_2"/>
    <property type="match status" value="1"/>
</dbReference>
<dbReference type="GO" id="GO:0006457">
    <property type="term" value="P:protein folding"/>
    <property type="evidence" value="ECO:0007669"/>
    <property type="project" value="InterPro"/>
</dbReference>
<dbReference type="InterPro" id="IPR027235">
    <property type="entry name" value="PFD2"/>
</dbReference>
<accession>G4T9Y1</accession>
<dbReference type="GO" id="GO:0016272">
    <property type="term" value="C:prefoldin complex"/>
    <property type="evidence" value="ECO:0007669"/>
    <property type="project" value="InterPro"/>
</dbReference>
<dbReference type="AlphaFoldDB" id="G4T9Y1"/>
<dbReference type="SUPFAM" id="SSF46579">
    <property type="entry name" value="Prefoldin"/>
    <property type="match status" value="1"/>
</dbReference>
<dbReference type="Proteomes" id="UP000007148">
    <property type="component" value="Unassembled WGS sequence"/>
</dbReference>
<protein>
    <submittedName>
        <fullName evidence="4">Related to GIM4-Gim complex component (Prefoldin subunit 2)</fullName>
    </submittedName>
</protein>
<evidence type="ECO:0000256" key="3">
    <source>
        <dbReference type="SAM" id="Coils"/>
    </source>
</evidence>
<evidence type="ECO:0000313" key="5">
    <source>
        <dbReference type="Proteomes" id="UP000007148"/>
    </source>
</evidence>
<dbReference type="STRING" id="1109443.G4T9Y1"/>
<dbReference type="GO" id="GO:0051082">
    <property type="term" value="F:unfolded protein binding"/>
    <property type="evidence" value="ECO:0007669"/>
    <property type="project" value="InterPro"/>
</dbReference>
<comment type="similarity">
    <text evidence="1">Belongs to the prefoldin subunit beta family.</text>
</comment>
<dbReference type="OrthoDB" id="29646at2759"/>
<dbReference type="FunFam" id="1.10.287.370:FF:000002">
    <property type="entry name" value="Prefoldin subunit 2"/>
    <property type="match status" value="1"/>
</dbReference>
<dbReference type="InterPro" id="IPR002777">
    <property type="entry name" value="PFD_beta-like"/>
</dbReference>
<dbReference type="FunCoup" id="G4T9Y1">
    <property type="interactions" value="495"/>
</dbReference>
<evidence type="ECO:0000313" key="4">
    <source>
        <dbReference type="EMBL" id="CCA68146.1"/>
    </source>
</evidence>
<dbReference type="Gene3D" id="1.10.287.370">
    <property type="match status" value="1"/>
</dbReference>
<dbReference type="EMBL" id="CAFZ01000026">
    <property type="protein sequence ID" value="CCA68146.1"/>
    <property type="molecule type" value="Genomic_DNA"/>
</dbReference>
<gene>
    <name evidence="4" type="ORF">PIIN_02013</name>
</gene>
<dbReference type="OMA" id="CFKMIGG"/>
<feature type="coiled-coil region" evidence="3">
    <location>
        <begin position="43"/>
        <end position="84"/>
    </location>
</feature>
<comment type="caution">
    <text evidence="4">The sequence shown here is derived from an EMBL/GenBank/DDBJ whole genome shotgun (WGS) entry which is preliminary data.</text>
</comment>
<organism evidence="4 5">
    <name type="scientific">Serendipita indica (strain DSM 11827)</name>
    <name type="common">Root endophyte fungus</name>
    <name type="synonym">Piriformospora indica</name>
    <dbReference type="NCBI Taxonomy" id="1109443"/>
    <lineage>
        <taxon>Eukaryota</taxon>
        <taxon>Fungi</taxon>
        <taxon>Dikarya</taxon>
        <taxon>Basidiomycota</taxon>
        <taxon>Agaricomycotina</taxon>
        <taxon>Agaricomycetes</taxon>
        <taxon>Sebacinales</taxon>
        <taxon>Serendipitaceae</taxon>
        <taxon>Serendipita</taxon>
    </lineage>
</organism>
<name>G4T9Y1_SERID</name>
<reference evidence="4 5" key="1">
    <citation type="journal article" date="2011" name="PLoS Pathog.">
        <title>Endophytic Life Strategies Decoded by Genome and Transcriptome Analyses of the Mutualistic Root Symbiont Piriformospora indica.</title>
        <authorList>
            <person name="Zuccaro A."/>
            <person name="Lahrmann U."/>
            <person name="Guldener U."/>
            <person name="Langen G."/>
            <person name="Pfiffi S."/>
            <person name="Biedenkopf D."/>
            <person name="Wong P."/>
            <person name="Samans B."/>
            <person name="Grimm C."/>
            <person name="Basiewicz M."/>
            <person name="Murat C."/>
            <person name="Martin F."/>
            <person name="Kogel K.H."/>
        </authorList>
    </citation>
    <scope>NUCLEOTIDE SEQUENCE [LARGE SCALE GENOMIC DNA]</scope>
    <source>
        <strain evidence="4 5">DSM 11827</strain>
    </source>
</reference>
<dbReference type="CDD" id="cd23163">
    <property type="entry name" value="Prefoldin_2"/>
    <property type="match status" value="1"/>
</dbReference>
<keyword evidence="2" id="KW-0143">Chaperone</keyword>